<evidence type="ECO:0000256" key="3">
    <source>
        <dbReference type="ARBA" id="ARBA00022448"/>
    </source>
</evidence>
<evidence type="ECO:0000313" key="13">
    <source>
        <dbReference type="EMBL" id="MFC5291357.1"/>
    </source>
</evidence>
<dbReference type="SUPFAM" id="SSF55804">
    <property type="entry name" value="Phoshotransferase/anion transport protein"/>
    <property type="match status" value="1"/>
</dbReference>
<evidence type="ECO:0000256" key="9">
    <source>
        <dbReference type="ARBA" id="ARBA00029908"/>
    </source>
</evidence>
<evidence type="ECO:0000256" key="4">
    <source>
        <dbReference type="ARBA" id="ARBA00022553"/>
    </source>
</evidence>
<evidence type="ECO:0000256" key="10">
    <source>
        <dbReference type="ARBA" id="ARBA00030956"/>
    </source>
</evidence>
<dbReference type="InterPro" id="IPR016152">
    <property type="entry name" value="PTrfase/Anion_transptr"/>
</dbReference>
<keyword evidence="8" id="KW-0418">Kinase</keyword>
<accession>A0ABW0EVM3</accession>
<feature type="domain" description="PTS EIIA type-2" evidence="12">
    <location>
        <begin position="9"/>
        <end position="148"/>
    </location>
</feature>
<organism evidence="13 14">
    <name type="scientific">Actinokineospora guangxiensis</name>
    <dbReference type="NCBI Taxonomy" id="1490288"/>
    <lineage>
        <taxon>Bacteria</taxon>
        <taxon>Bacillati</taxon>
        <taxon>Actinomycetota</taxon>
        <taxon>Actinomycetes</taxon>
        <taxon>Pseudonocardiales</taxon>
        <taxon>Pseudonocardiaceae</taxon>
        <taxon>Actinokineospora</taxon>
    </lineage>
</organism>
<keyword evidence="7" id="KW-0598">Phosphotransferase system</keyword>
<evidence type="ECO:0000256" key="6">
    <source>
        <dbReference type="ARBA" id="ARBA00022679"/>
    </source>
</evidence>
<dbReference type="EMBL" id="JBHSKF010000035">
    <property type="protein sequence ID" value="MFC5291357.1"/>
    <property type="molecule type" value="Genomic_DNA"/>
</dbReference>
<proteinExistence type="predicted"/>
<dbReference type="CDD" id="cd00211">
    <property type="entry name" value="PTS_IIA_fru"/>
    <property type="match status" value="1"/>
</dbReference>
<reference evidence="14" key="1">
    <citation type="journal article" date="2019" name="Int. J. Syst. Evol. Microbiol.">
        <title>The Global Catalogue of Microorganisms (GCM) 10K type strain sequencing project: providing services to taxonomists for standard genome sequencing and annotation.</title>
        <authorList>
            <consortium name="The Broad Institute Genomics Platform"/>
            <consortium name="The Broad Institute Genome Sequencing Center for Infectious Disease"/>
            <person name="Wu L."/>
            <person name="Ma J."/>
        </authorList>
    </citation>
    <scope>NUCLEOTIDE SEQUENCE [LARGE SCALE GENOMIC DNA]</scope>
    <source>
        <strain evidence="14">CCUG 59778</strain>
    </source>
</reference>
<dbReference type="PANTHER" id="PTHR30181:SF2">
    <property type="entry name" value="PTS SYSTEM MANNITOL-SPECIFIC EIICBA COMPONENT"/>
    <property type="match status" value="1"/>
</dbReference>
<comment type="function">
    <text evidence="1">The phosphoenolpyruvate-dependent sugar phosphotransferase system (sugar PTS), a major carbohydrate active transport system, catalyzes the phosphorylation of incoming sugar substrates concomitantly with their translocation across the cell membrane. The enzyme II CmtAB PTS system is involved in D-mannitol transport.</text>
</comment>
<evidence type="ECO:0000256" key="2">
    <source>
        <dbReference type="ARBA" id="ARBA00014783"/>
    </source>
</evidence>
<keyword evidence="6" id="KW-0808">Transferase</keyword>
<dbReference type="PROSITE" id="PS00372">
    <property type="entry name" value="PTS_EIIA_TYPE_2_HIS"/>
    <property type="match status" value="1"/>
</dbReference>
<dbReference type="InterPro" id="IPR002178">
    <property type="entry name" value="PTS_EIIA_type-2_dom"/>
</dbReference>
<evidence type="ECO:0000256" key="8">
    <source>
        <dbReference type="ARBA" id="ARBA00022777"/>
    </source>
</evidence>
<keyword evidence="4" id="KW-0597">Phosphoprotein</keyword>
<evidence type="ECO:0000256" key="5">
    <source>
        <dbReference type="ARBA" id="ARBA00022597"/>
    </source>
</evidence>
<dbReference type="Pfam" id="PF00359">
    <property type="entry name" value="PTS_EIIA_2"/>
    <property type="match status" value="1"/>
</dbReference>
<protein>
    <recommendedName>
        <fullName evidence="2">Mannitol-specific phosphotransferase enzyme IIA component</fullName>
    </recommendedName>
    <alternativeName>
        <fullName evidence="10">EIIA</fullName>
    </alternativeName>
    <alternativeName>
        <fullName evidence="11">EIII</fullName>
    </alternativeName>
    <alternativeName>
        <fullName evidence="9">PTS system mannitol-specific EIIA component</fullName>
    </alternativeName>
</protein>
<dbReference type="Gene3D" id="3.40.930.10">
    <property type="entry name" value="Mannitol-specific EII, Chain A"/>
    <property type="match status" value="1"/>
</dbReference>
<dbReference type="PANTHER" id="PTHR30181">
    <property type="entry name" value="MANNITOL PERMEASE IIC COMPONENT"/>
    <property type="match status" value="1"/>
</dbReference>
<keyword evidence="3" id="KW-0813">Transport</keyword>
<dbReference type="Proteomes" id="UP001596157">
    <property type="component" value="Unassembled WGS sequence"/>
</dbReference>
<evidence type="ECO:0000256" key="1">
    <source>
        <dbReference type="ARBA" id="ARBA00002434"/>
    </source>
</evidence>
<evidence type="ECO:0000313" key="14">
    <source>
        <dbReference type="Proteomes" id="UP001596157"/>
    </source>
</evidence>
<name>A0ABW0EVM3_9PSEU</name>
<dbReference type="InterPro" id="IPR050893">
    <property type="entry name" value="Sugar_PTS"/>
</dbReference>
<keyword evidence="14" id="KW-1185">Reference proteome</keyword>
<gene>
    <name evidence="13" type="ORF">ACFPM7_30285</name>
</gene>
<dbReference type="PROSITE" id="PS51094">
    <property type="entry name" value="PTS_EIIA_TYPE_2"/>
    <property type="match status" value="1"/>
</dbReference>
<dbReference type="RefSeq" id="WP_378251277.1">
    <property type="nucleotide sequence ID" value="NZ_JBHSKF010000035.1"/>
</dbReference>
<evidence type="ECO:0000256" key="11">
    <source>
        <dbReference type="ARBA" id="ARBA00030962"/>
    </source>
</evidence>
<comment type="caution">
    <text evidence="13">The sequence shown here is derived from an EMBL/GenBank/DDBJ whole genome shotgun (WGS) entry which is preliminary data.</text>
</comment>
<sequence>MAALTAERAMLEPAAIRLGATAADRADAIAQVGAVLLESGAVDAEYVAAMHEREASVSTYIGEGVAIPHGTDASRAHVRRSALAVVGFPAGVDWDGERVSLCVGIAAQGSEQVGVLSALAKVLMDPEKAAALRAATEPETVLALLGAEEPQREDQEAVQ</sequence>
<keyword evidence="5 13" id="KW-0762">Sugar transport</keyword>
<evidence type="ECO:0000256" key="7">
    <source>
        <dbReference type="ARBA" id="ARBA00022683"/>
    </source>
</evidence>
<evidence type="ECO:0000259" key="12">
    <source>
        <dbReference type="PROSITE" id="PS51094"/>
    </source>
</evidence>